<accession>A0AAD7T8A6</accession>
<evidence type="ECO:0000313" key="2">
    <source>
        <dbReference type="EMBL" id="KAJ8416269.1"/>
    </source>
</evidence>
<keyword evidence="3" id="KW-1185">Reference proteome</keyword>
<sequence>MVRWTPGAVVDRDQQRKADGERLRNKKRLREKQRQSQRDAEAQGAGLGPRHGPGGRADEAGPGTKRRNRAGRERDLATWRRVQAQVISHITPPAPGLPLPSQTGRGRCSNRMAFKM</sequence>
<proteinExistence type="predicted"/>
<feature type="compositionally biased region" description="Basic and acidic residues" evidence="1">
    <location>
        <begin position="32"/>
        <end position="41"/>
    </location>
</feature>
<evidence type="ECO:0000256" key="1">
    <source>
        <dbReference type="SAM" id="MobiDB-lite"/>
    </source>
</evidence>
<feature type="region of interest" description="Disordered" evidence="1">
    <location>
        <begin position="1"/>
        <end position="116"/>
    </location>
</feature>
<evidence type="ECO:0000313" key="3">
    <source>
        <dbReference type="Proteomes" id="UP001221898"/>
    </source>
</evidence>
<gene>
    <name evidence="2" type="ORF">AAFF_G00382910</name>
</gene>
<name>A0AAD7T8A6_9TELE</name>
<feature type="compositionally biased region" description="Basic and acidic residues" evidence="1">
    <location>
        <begin position="10"/>
        <end position="23"/>
    </location>
</feature>
<organism evidence="2 3">
    <name type="scientific">Aldrovandia affinis</name>
    <dbReference type="NCBI Taxonomy" id="143900"/>
    <lineage>
        <taxon>Eukaryota</taxon>
        <taxon>Metazoa</taxon>
        <taxon>Chordata</taxon>
        <taxon>Craniata</taxon>
        <taxon>Vertebrata</taxon>
        <taxon>Euteleostomi</taxon>
        <taxon>Actinopterygii</taxon>
        <taxon>Neopterygii</taxon>
        <taxon>Teleostei</taxon>
        <taxon>Notacanthiformes</taxon>
        <taxon>Halosauridae</taxon>
        <taxon>Aldrovandia</taxon>
    </lineage>
</organism>
<comment type="caution">
    <text evidence="2">The sequence shown here is derived from an EMBL/GenBank/DDBJ whole genome shotgun (WGS) entry which is preliminary data.</text>
</comment>
<reference evidence="2" key="1">
    <citation type="journal article" date="2023" name="Science">
        <title>Genome structures resolve the early diversification of teleost fishes.</title>
        <authorList>
            <person name="Parey E."/>
            <person name="Louis A."/>
            <person name="Montfort J."/>
            <person name="Bouchez O."/>
            <person name="Roques C."/>
            <person name="Iampietro C."/>
            <person name="Lluch J."/>
            <person name="Castinel A."/>
            <person name="Donnadieu C."/>
            <person name="Desvignes T."/>
            <person name="Floi Bucao C."/>
            <person name="Jouanno E."/>
            <person name="Wen M."/>
            <person name="Mejri S."/>
            <person name="Dirks R."/>
            <person name="Jansen H."/>
            <person name="Henkel C."/>
            <person name="Chen W.J."/>
            <person name="Zahm M."/>
            <person name="Cabau C."/>
            <person name="Klopp C."/>
            <person name="Thompson A.W."/>
            <person name="Robinson-Rechavi M."/>
            <person name="Braasch I."/>
            <person name="Lecointre G."/>
            <person name="Bobe J."/>
            <person name="Postlethwait J.H."/>
            <person name="Berthelot C."/>
            <person name="Roest Crollius H."/>
            <person name="Guiguen Y."/>
        </authorList>
    </citation>
    <scope>NUCLEOTIDE SEQUENCE</scope>
    <source>
        <strain evidence="2">NC1722</strain>
    </source>
</reference>
<feature type="compositionally biased region" description="Gly residues" evidence="1">
    <location>
        <begin position="45"/>
        <end position="55"/>
    </location>
</feature>
<dbReference type="EMBL" id="JAINUG010000007">
    <property type="protein sequence ID" value="KAJ8416269.1"/>
    <property type="molecule type" value="Genomic_DNA"/>
</dbReference>
<protein>
    <submittedName>
        <fullName evidence="2">Uncharacterized protein</fullName>
    </submittedName>
</protein>
<dbReference type="Proteomes" id="UP001221898">
    <property type="component" value="Unassembled WGS sequence"/>
</dbReference>
<dbReference type="AlphaFoldDB" id="A0AAD7T8A6"/>